<feature type="region of interest" description="Disordered" evidence="5">
    <location>
        <begin position="96"/>
        <end position="121"/>
    </location>
</feature>
<evidence type="ECO:0000256" key="5">
    <source>
        <dbReference type="SAM" id="MobiDB-lite"/>
    </source>
</evidence>
<dbReference type="GO" id="GO:0009611">
    <property type="term" value="P:response to wounding"/>
    <property type="evidence" value="ECO:0007669"/>
    <property type="project" value="UniProtKB-UniRule"/>
</dbReference>
<evidence type="ECO:0000313" key="8">
    <source>
        <dbReference type="Proteomes" id="UP000324897"/>
    </source>
</evidence>
<evidence type="ECO:0000313" key="7">
    <source>
        <dbReference type="EMBL" id="TVU48184.1"/>
    </source>
</evidence>
<dbReference type="Gramene" id="TVU48184">
    <property type="protein sequence ID" value="TVU48184"/>
    <property type="gene ID" value="EJB05_07811"/>
</dbReference>
<gene>
    <name evidence="7" type="ORF">EJB05_07811</name>
</gene>
<evidence type="ECO:0000259" key="6">
    <source>
        <dbReference type="PROSITE" id="PS51320"/>
    </source>
</evidence>
<sequence length="141" mass="14944">MAKDDCITRRFAAARGQYARTGAPPAPCFVQDGSANAKQQQQLTIVYGGTVVVVLDGCAPEKAAELTRLAAAAAGQPALVDNSQIARNLSLRRFLSKRKERATAPEPEEEPAAKKGKPLAVSREEAASWLSLGSLATMHGR</sequence>
<dbReference type="OrthoDB" id="689737at2759"/>
<keyword evidence="8" id="KW-1185">Reference proteome</keyword>
<comment type="similarity">
    <text evidence="1 4">Belongs to the TIFY/JAZ family.</text>
</comment>
<reference evidence="7 8" key="1">
    <citation type="journal article" date="2019" name="Sci. Rep.">
        <title>A high-quality genome of Eragrostis curvula grass provides insights into Poaceae evolution and supports new strategies to enhance forage quality.</title>
        <authorList>
            <person name="Carballo J."/>
            <person name="Santos B.A.C.M."/>
            <person name="Zappacosta D."/>
            <person name="Garbus I."/>
            <person name="Selva J.P."/>
            <person name="Gallo C.A."/>
            <person name="Diaz A."/>
            <person name="Albertini E."/>
            <person name="Caccamo M."/>
            <person name="Echenique V."/>
        </authorList>
    </citation>
    <scope>NUCLEOTIDE SEQUENCE [LARGE SCALE GENOMIC DNA]</scope>
    <source>
        <strain evidence="8">cv. Victoria</strain>
        <tissue evidence="7">Leaf</tissue>
    </source>
</reference>
<comment type="subcellular location">
    <subcellularLocation>
        <location evidence="4">Nucleus</location>
    </subcellularLocation>
</comment>
<keyword evidence="4" id="KW-0539">Nucleus</keyword>
<dbReference type="GO" id="GO:0031347">
    <property type="term" value="P:regulation of defense response"/>
    <property type="evidence" value="ECO:0007669"/>
    <property type="project" value="UniProtKB-UniRule"/>
</dbReference>
<dbReference type="GO" id="GO:0005634">
    <property type="term" value="C:nucleus"/>
    <property type="evidence" value="ECO:0007669"/>
    <property type="project" value="UniProtKB-SubCell"/>
</dbReference>
<dbReference type="PROSITE" id="PS51320">
    <property type="entry name" value="TIFY"/>
    <property type="match status" value="1"/>
</dbReference>
<name>A0A5J9WLP0_9POAL</name>
<dbReference type="AlphaFoldDB" id="A0A5J9WLP0"/>
<comment type="caution">
    <text evidence="7">The sequence shown here is derived from an EMBL/GenBank/DDBJ whole genome shotgun (WGS) entry which is preliminary data.</text>
</comment>
<dbReference type="InterPro" id="IPR040390">
    <property type="entry name" value="TIFY/JAZ"/>
</dbReference>
<evidence type="ECO:0000256" key="2">
    <source>
        <dbReference type="ARBA" id="ARBA00022819"/>
    </source>
</evidence>
<dbReference type="Pfam" id="PF09425">
    <property type="entry name" value="Jas_motif"/>
    <property type="match status" value="1"/>
</dbReference>
<comment type="domain">
    <text evidence="4">The jas domain is required for interaction with COI1.</text>
</comment>
<dbReference type="PANTHER" id="PTHR33077">
    <property type="entry name" value="PROTEIN TIFY 4A-RELATED-RELATED"/>
    <property type="match status" value="1"/>
</dbReference>
<feature type="domain" description="Tify" evidence="6">
    <location>
        <begin position="36"/>
        <end position="72"/>
    </location>
</feature>
<dbReference type="EMBL" id="RWGY01000004">
    <property type="protein sequence ID" value="TVU48184.1"/>
    <property type="molecule type" value="Genomic_DNA"/>
</dbReference>
<organism evidence="7 8">
    <name type="scientific">Eragrostis curvula</name>
    <name type="common">weeping love grass</name>
    <dbReference type="NCBI Taxonomy" id="38414"/>
    <lineage>
        <taxon>Eukaryota</taxon>
        <taxon>Viridiplantae</taxon>
        <taxon>Streptophyta</taxon>
        <taxon>Embryophyta</taxon>
        <taxon>Tracheophyta</taxon>
        <taxon>Spermatophyta</taxon>
        <taxon>Magnoliopsida</taxon>
        <taxon>Liliopsida</taxon>
        <taxon>Poales</taxon>
        <taxon>Poaceae</taxon>
        <taxon>PACMAD clade</taxon>
        <taxon>Chloridoideae</taxon>
        <taxon>Eragrostideae</taxon>
        <taxon>Eragrostidinae</taxon>
        <taxon>Eragrostis</taxon>
    </lineage>
</organism>
<dbReference type="InterPro" id="IPR010399">
    <property type="entry name" value="Tify_dom"/>
</dbReference>
<keyword evidence="3" id="KW-0832">Ubl conjugation</keyword>
<dbReference type="Proteomes" id="UP000324897">
    <property type="component" value="Chromosome 5"/>
</dbReference>
<keyword evidence="2 4" id="KW-1184">Jasmonic acid signaling pathway</keyword>
<evidence type="ECO:0000256" key="1">
    <source>
        <dbReference type="ARBA" id="ARBA00008614"/>
    </source>
</evidence>
<evidence type="ECO:0000256" key="3">
    <source>
        <dbReference type="ARBA" id="ARBA00022843"/>
    </source>
</evidence>
<dbReference type="Pfam" id="PF06200">
    <property type="entry name" value="tify"/>
    <property type="match status" value="1"/>
</dbReference>
<dbReference type="InterPro" id="IPR018467">
    <property type="entry name" value="CCT_CS"/>
</dbReference>
<evidence type="ECO:0000256" key="4">
    <source>
        <dbReference type="RuleBase" id="RU369065"/>
    </source>
</evidence>
<proteinExistence type="inferred from homology"/>
<accession>A0A5J9WLP0</accession>
<dbReference type="GO" id="GO:2000022">
    <property type="term" value="P:regulation of jasmonic acid mediated signaling pathway"/>
    <property type="evidence" value="ECO:0007669"/>
    <property type="project" value="UniProtKB-UniRule"/>
</dbReference>
<protein>
    <recommendedName>
        <fullName evidence="4">Protein TIFY</fullName>
    </recommendedName>
    <alternativeName>
        <fullName evidence="4">Jasmonate ZIM domain-containing protein</fullName>
    </alternativeName>
</protein>
<feature type="non-terminal residue" evidence="7">
    <location>
        <position position="1"/>
    </location>
</feature>
<dbReference type="PANTHER" id="PTHR33077:SF59">
    <property type="entry name" value="PROTEIN TIFY 11A"/>
    <property type="match status" value="1"/>
</dbReference>
<comment type="function">
    <text evidence="4">Repressor of jasmonate responses.</text>
</comment>